<comment type="caution">
    <text evidence="3">The sequence shown here is derived from an EMBL/GenBank/DDBJ whole genome shotgun (WGS) entry which is preliminary data.</text>
</comment>
<name>A0AAW2GXZ2_9HYME</name>
<evidence type="ECO:0000256" key="1">
    <source>
        <dbReference type="SAM" id="MobiDB-lite"/>
    </source>
</evidence>
<dbReference type="AlphaFoldDB" id="A0AAW2GXZ2"/>
<accession>A0AAW2GXZ2</accession>
<evidence type="ECO:0000313" key="3">
    <source>
        <dbReference type="EMBL" id="KAL0132145.1"/>
    </source>
</evidence>
<dbReference type="EMBL" id="JADYXP020000001">
    <property type="protein sequence ID" value="KAL0132145.1"/>
    <property type="molecule type" value="Genomic_DNA"/>
</dbReference>
<feature type="chain" id="PRO_5043408023" evidence="2">
    <location>
        <begin position="21"/>
        <end position="114"/>
    </location>
</feature>
<sequence>MFALTLNYTSLLVLLARGRAHIPVKRISFADPFRREVDAGETSPASFSKIRFRHRILLPSSVLPSPRLSLQPRLLFSTPPSPFFLPRLPFFSTSRTSRTRSSLPTGGIDGGTRL</sequence>
<evidence type="ECO:0000256" key="2">
    <source>
        <dbReference type="SAM" id="SignalP"/>
    </source>
</evidence>
<feature type="signal peptide" evidence="2">
    <location>
        <begin position="1"/>
        <end position="20"/>
    </location>
</feature>
<organism evidence="3 4">
    <name type="scientific">Cardiocondyla obscurior</name>
    <dbReference type="NCBI Taxonomy" id="286306"/>
    <lineage>
        <taxon>Eukaryota</taxon>
        <taxon>Metazoa</taxon>
        <taxon>Ecdysozoa</taxon>
        <taxon>Arthropoda</taxon>
        <taxon>Hexapoda</taxon>
        <taxon>Insecta</taxon>
        <taxon>Pterygota</taxon>
        <taxon>Neoptera</taxon>
        <taxon>Endopterygota</taxon>
        <taxon>Hymenoptera</taxon>
        <taxon>Apocrita</taxon>
        <taxon>Aculeata</taxon>
        <taxon>Formicoidea</taxon>
        <taxon>Formicidae</taxon>
        <taxon>Myrmicinae</taxon>
        <taxon>Cardiocondyla</taxon>
    </lineage>
</organism>
<gene>
    <name evidence="3" type="ORF">PUN28_000129</name>
</gene>
<protein>
    <submittedName>
        <fullName evidence="3">Uncharacterized protein</fullName>
    </submittedName>
</protein>
<dbReference type="Proteomes" id="UP001430953">
    <property type="component" value="Unassembled WGS sequence"/>
</dbReference>
<reference evidence="3 4" key="1">
    <citation type="submission" date="2023-03" db="EMBL/GenBank/DDBJ databases">
        <title>High recombination rates correlate with genetic variation in Cardiocondyla obscurior ants.</title>
        <authorList>
            <person name="Errbii M."/>
        </authorList>
    </citation>
    <scope>NUCLEOTIDE SEQUENCE [LARGE SCALE GENOMIC DNA]</scope>
    <source>
        <strain evidence="3">Alpha-2009</strain>
        <tissue evidence="3">Whole body</tissue>
    </source>
</reference>
<evidence type="ECO:0000313" key="4">
    <source>
        <dbReference type="Proteomes" id="UP001430953"/>
    </source>
</evidence>
<feature type="region of interest" description="Disordered" evidence="1">
    <location>
        <begin position="94"/>
        <end position="114"/>
    </location>
</feature>
<proteinExistence type="predicted"/>
<keyword evidence="4" id="KW-1185">Reference proteome</keyword>
<keyword evidence="2" id="KW-0732">Signal</keyword>
<feature type="compositionally biased region" description="Low complexity" evidence="1">
    <location>
        <begin position="94"/>
        <end position="105"/>
    </location>
</feature>